<dbReference type="PANTHER" id="PTHR10174">
    <property type="entry name" value="ALPHA-TOCOPHEROL TRANSFER PROTEIN-RELATED"/>
    <property type="match status" value="1"/>
</dbReference>
<dbReference type="EMBL" id="OD001473">
    <property type="protein sequence ID" value="CAD7402002.1"/>
    <property type="molecule type" value="Genomic_DNA"/>
</dbReference>
<name>A0A7R9GZC4_TIMPO</name>
<dbReference type="CDD" id="cd00170">
    <property type="entry name" value="SEC14"/>
    <property type="match status" value="1"/>
</dbReference>
<protein>
    <recommendedName>
        <fullName evidence="2">CRAL-TRIO domain-containing protein</fullName>
    </recommendedName>
</protein>
<dbReference type="PANTHER" id="PTHR10174:SF208">
    <property type="entry name" value="CRAL-TRIO DOMAIN-CONTAINING PROTEIN DDB_G0278031"/>
    <property type="match status" value="1"/>
</dbReference>
<gene>
    <name evidence="3" type="ORF">TPSB3V08_LOCUS3379</name>
</gene>
<dbReference type="GO" id="GO:1902936">
    <property type="term" value="F:phosphatidylinositol bisphosphate binding"/>
    <property type="evidence" value="ECO:0007669"/>
    <property type="project" value="TreeGrafter"/>
</dbReference>
<evidence type="ECO:0000256" key="1">
    <source>
        <dbReference type="SAM" id="MobiDB-lite"/>
    </source>
</evidence>
<evidence type="ECO:0000259" key="2">
    <source>
        <dbReference type="PROSITE" id="PS50191"/>
    </source>
</evidence>
<dbReference type="SUPFAM" id="SSF52087">
    <property type="entry name" value="CRAL/TRIO domain"/>
    <property type="match status" value="1"/>
</dbReference>
<sequence length="232" mass="25602">MNAVFCSYIKDVNVILEGGYPAKLKKVLIVTAPLWFKAPFKILRLFVREKLRDRVFTVSIPQLTVHIPRTSLPVHLGGTLEVDHAAWLMHCVKSMTNRHGDLCDVASSDVIDQHNPPLTNGVGDKAFHQVELMCSYAGGEMGKEGEKRGFHSPVAAADEEEDDLEITSSRDLDNGDIWQPSSGSGEGYSSPMASLVLTDSSQLTADAFEKLPEQILYPYAEPYGLKNHVFSI</sequence>
<dbReference type="PROSITE" id="PS50191">
    <property type="entry name" value="CRAL_TRIO"/>
    <property type="match status" value="1"/>
</dbReference>
<feature type="domain" description="CRAL-TRIO" evidence="2">
    <location>
        <begin position="1"/>
        <end position="84"/>
    </location>
</feature>
<feature type="region of interest" description="Disordered" evidence="1">
    <location>
        <begin position="144"/>
        <end position="190"/>
    </location>
</feature>
<dbReference type="Gene3D" id="3.40.525.10">
    <property type="entry name" value="CRAL-TRIO lipid binding domain"/>
    <property type="match status" value="1"/>
</dbReference>
<accession>A0A7R9GZC4</accession>
<dbReference type="AlphaFoldDB" id="A0A7R9GZC4"/>
<proteinExistence type="predicted"/>
<reference evidence="3" key="1">
    <citation type="submission" date="2020-11" db="EMBL/GenBank/DDBJ databases">
        <authorList>
            <person name="Tran Van P."/>
        </authorList>
    </citation>
    <scope>NUCLEOTIDE SEQUENCE</scope>
</reference>
<evidence type="ECO:0000313" key="3">
    <source>
        <dbReference type="EMBL" id="CAD7402002.1"/>
    </source>
</evidence>
<organism evidence="3">
    <name type="scientific">Timema poppense</name>
    <name type="common">Walking stick</name>
    <dbReference type="NCBI Taxonomy" id="170557"/>
    <lineage>
        <taxon>Eukaryota</taxon>
        <taxon>Metazoa</taxon>
        <taxon>Ecdysozoa</taxon>
        <taxon>Arthropoda</taxon>
        <taxon>Hexapoda</taxon>
        <taxon>Insecta</taxon>
        <taxon>Pterygota</taxon>
        <taxon>Neoptera</taxon>
        <taxon>Polyneoptera</taxon>
        <taxon>Phasmatodea</taxon>
        <taxon>Timematodea</taxon>
        <taxon>Timematoidea</taxon>
        <taxon>Timematidae</taxon>
        <taxon>Timema</taxon>
    </lineage>
</organism>
<dbReference type="Pfam" id="PF00650">
    <property type="entry name" value="CRAL_TRIO"/>
    <property type="match status" value="1"/>
</dbReference>
<feature type="compositionally biased region" description="Low complexity" evidence="1">
    <location>
        <begin position="181"/>
        <end position="190"/>
    </location>
</feature>
<dbReference type="InterPro" id="IPR001251">
    <property type="entry name" value="CRAL-TRIO_dom"/>
</dbReference>
<dbReference type="GO" id="GO:0016020">
    <property type="term" value="C:membrane"/>
    <property type="evidence" value="ECO:0007669"/>
    <property type="project" value="TreeGrafter"/>
</dbReference>
<dbReference type="InterPro" id="IPR036865">
    <property type="entry name" value="CRAL-TRIO_dom_sf"/>
</dbReference>